<feature type="region of interest" description="Disordered" evidence="1">
    <location>
        <begin position="553"/>
        <end position="1206"/>
    </location>
</feature>
<dbReference type="OrthoDB" id="10692048at2759"/>
<feature type="compositionally biased region" description="Basic and acidic residues" evidence="1">
    <location>
        <begin position="158"/>
        <end position="174"/>
    </location>
</feature>
<sequence length="1470" mass="154868">MALLWSLGCQLPAPLRLGRQSEPAQRLGDVTGHRDVVTDDVKGRPPRPGRPARISLVTVSAAEQAAAATQQSASERGDSASGVGAASGPQTDAGSVPVAPPRRRRPTGRLTSSVGDLLDSGERRPRLVPHGVPTATTRLTIPLSGLRGPPAAPAGTHSRPEPDSSHDSSLRGHDSAAPTAPRPQPRRHSKSTGSLLFAGETPGSPPRAAPRALKFSIGRALTEHGARTSVQLTSDGASETQPERQSRQEPRPESKRPSEPEQEPDRTPPSLFERTGELKSGSRASIRVQSPPRQPVTSLPEPRSAELETDSSSADGSDSPPSLRRVLSPLSADSVSDLSAAAGSERRTYRSRRPVSTTASPATPLLSSQDRRRPQSAFNARRTIAHRRQAEAAARSASEPRRRHTATWVTGKINVSVTSVGRAASLTQLGAGGGTRALTVSDRSSSSPTLEQEKRDIRRYLYCTNLTSGDQSPERERRLSESCLRLGAPAAGDELPERPADPRLLSPDSIGSCWSAVTADVLTVRDTADERSDVTGDRCDVFGGRTDAAMTLETEDERPPSSISTAASTGPRRRLSTSVVHLWGPDESHLLPSGPSSLPSTRPARPHSLSSSTLLGGTDQQPSWLPRSQERRSLRDGLKGDAWSRTADPAQSPTTLLTASVGQPAAGLANGQPAEPRLSSESRPPAGGHGPRPAPLDLSANADVELSSEVPPEPPSCPPPDSPTESPCDLPPPPPSQPPPDSPPPLPSVPPPESPTDSGPEPLWTSRFERPRRQSLSTSLPSFATVPVVSDGSASVGRKPPSVAPSLWSDSPAAPIGRPAARRPLRPAGLASDAGRGPSSLPAVTPDSGAGAADCTAQWTGAGGGAAAAPADRHTVQVRVARPEHSPETAGSAQRRRASTGVYLNGAAPAAESRTQTSFTISLGGARKRPSLFSQRSSPSLLSTSQPASLPTLSSKSPTSPPPAKQPLSLSGLRAARRPLSTPAVQAPPATASDRQPVSLPGLFDARQPTPSAQREPTSLPAATRLPKSPPPSRSQPSLPKSPPPSRPPPSLPKSPPPSRSPPRSPAASRTEDSRRGSSELQRQLEDDWARMERRHQAFLRHTAQQRGQPAPRSILKKQSAPSLLESVASESRPGWERAEQPRRRASNVNWHDLERTKQQIRSEIERMKRQLRSEMGGSGSRAGPWPPRPAASSAASATSSTSGRTVVETIHAIHIERDSSPGLVITEVDDADDAASNHSGVVIEEIFDDELDAAAPAGDADSLPRPAAQERSHPGPAVSEPQPQPSPSPWWRTPVAAASAATETSHLPGWRRPTQPATAVSGAESRLLHSAGSVSERPVSGGGLSDGERQHVQVEQLSATSVSGEQQRDLSMTHFRHLYVDKRKTVHIGTADGESTAPDETRHYHSVAAVGASVTSRVVTPGGDLRTTFSTSTTSGTSPGRPRSPAPGRRPASAAPRPGQLFVTFIETK</sequence>
<feature type="region of interest" description="Disordered" evidence="1">
    <location>
        <begin position="1256"/>
        <end position="1349"/>
    </location>
</feature>
<feature type="compositionally biased region" description="Basic and acidic residues" evidence="1">
    <location>
        <begin position="31"/>
        <end position="43"/>
    </location>
</feature>
<evidence type="ECO:0000256" key="1">
    <source>
        <dbReference type="SAM" id="MobiDB-lite"/>
    </source>
</evidence>
<feature type="compositionally biased region" description="Low complexity" evidence="1">
    <location>
        <begin position="931"/>
        <end position="958"/>
    </location>
</feature>
<accession>A0A6A4V931</accession>
<dbReference type="EMBL" id="VIIS01001797">
    <property type="protein sequence ID" value="KAF0292777.1"/>
    <property type="molecule type" value="Genomic_DNA"/>
</dbReference>
<feature type="compositionally biased region" description="Polar residues" evidence="1">
    <location>
        <begin position="354"/>
        <end position="368"/>
    </location>
</feature>
<feature type="compositionally biased region" description="Basic and acidic residues" evidence="1">
    <location>
        <begin position="1070"/>
        <end position="1096"/>
    </location>
</feature>
<feature type="compositionally biased region" description="Basic and acidic residues" evidence="1">
    <location>
        <begin position="871"/>
        <end position="887"/>
    </location>
</feature>
<feature type="compositionally biased region" description="Polar residues" evidence="1">
    <location>
        <begin position="441"/>
        <end position="450"/>
    </location>
</feature>
<feature type="compositionally biased region" description="Low complexity" evidence="1">
    <location>
        <begin position="1427"/>
        <end position="1460"/>
    </location>
</feature>
<feature type="compositionally biased region" description="Basic and acidic residues" evidence="1">
    <location>
        <begin position="1152"/>
        <end position="1173"/>
    </location>
</feature>
<feature type="compositionally biased region" description="Polar residues" evidence="1">
    <location>
        <begin position="228"/>
        <end position="240"/>
    </location>
</feature>
<evidence type="ECO:0000313" key="2">
    <source>
        <dbReference type="EMBL" id="KAF0292777.1"/>
    </source>
</evidence>
<feature type="compositionally biased region" description="Low complexity" evidence="1">
    <location>
        <begin position="51"/>
        <end position="88"/>
    </location>
</feature>
<feature type="region of interest" description="Disordered" evidence="1">
    <location>
        <begin position="18"/>
        <end position="405"/>
    </location>
</feature>
<comment type="caution">
    <text evidence="2">The sequence shown here is derived from an EMBL/GenBank/DDBJ whole genome shotgun (WGS) entry which is preliminary data.</text>
</comment>
<feature type="compositionally biased region" description="Low complexity" evidence="1">
    <location>
        <begin position="310"/>
        <end position="343"/>
    </location>
</feature>
<feature type="compositionally biased region" description="Low complexity" evidence="1">
    <location>
        <begin position="590"/>
        <end position="600"/>
    </location>
</feature>
<feature type="compositionally biased region" description="Pro residues" evidence="1">
    <location>
        <begin position="711"/>
        <end position="722"/>
    </location>
</feature>
<feature type="compositionally biased region" description="Pro residues" evidence="1">
    <location>
        <begin position="729"/>
        <end position="754"/>
    </location>
</feature>
<evidence type="ECO:0000313" key="3">
    <source>
        <dbReference type="Proteomes" id="UP000440578"/>
    </source>
</evidence>
<feature type="region of interest" description="Disordered" evidence="1">
    <location>
        <begin position="1421"/>
        <end position="1470"/>
    </location>
</feature>
<name>A0A6A4V931_AMPAM</name>
<gene>
    <name evidence="2" type="ORF">FJT64_000163</name>
</gene>
<protein>
    <submittedName>
        <fullName evidence="2">Uncharacterized protein</fullName>
    </submittedName>
</protein>
<dbReference type="Proteomes" id="UP000440578">
    <property type="component" value="Unassembled WGS sequence"/>
</dbReference>
<reference evidence="2 3" key="1">
    <citation type="submission" date="2019-07" db="EMBL/GenBank/DDBJ databases">
        <title>Draft genome assembly of a fouling barnacle, Amphibalanus amphitrite (Darwin, 1854): The first reference genome for Thecostraca.</title>
        <authorList>
            <person name="Kim W."/>
        </authorList>
    </citation>
    <scope>NUCLEOTIDE SEQUENCE [LARGE SCALE GENOMIC DNA]</scope>
    <source>
        <strain evidence="2">SNU_AA5</strain>
        <tissue evidence="2">Soma without cirri and trophi</tissue>
    </source>
</reference>
<feature type="compositionally biased region" description="Basic and acidic residues" evidence="1">
    <location>
        <begin position="628"/>
        <end position="639"/>
    </location>
</feature>
<feature type="compositionally biased region" description="Low complexity" evidence="1">
    <location>
        <begin position="1191"/>
        <end position="1206"/>
    </location>
</feature>
<keyword evidence="3" id="KW-1185">Reference proteome</keyword>
<feature type="region of interest" description="Disordered" evidence="1">
    <location>
        <begin position="433"/>
        <end position="452"/>
    </location>
</feature>
<feature type="compositionally biased region" description="Low complexity" evidence="1">
    <location>
        <begin position="608"/>
        <end position="618"/>
    </location>
</feature>
<feature type="compositionally biased region" description="Pro residues" evidence="1">
    <location>
        <begin position="1028"/>
        <end position="1065"/>
    </location>
</feature>
<proteinExistence type="predicted"/>
<feature type="compositionally biased region" description="Polar residues" evidence="1">
    <location>
        <begin position="649"/>
        <end position="661"/>
    </location>
</feature>
<organism evidence="2 3">
    <name type="scientific">Amphibalanus amphitrite</name>
    <name type="common">Striped barnacle</name>
    <name type="synonym">Balanus amphitrite</name>
    <dbReference type="NCBI Taxonomy" id="1232801"/>
    <lineage>
        <taxon>Eukaryota</taxon>
        <taxon>Metazoa</taxon>
        <taxon>Ecdysozoa</taxon>
        <taxon>Arthropoda</taxon>
        <taxon>Crustacea</taxon>
        <taxon>Multicrustacea</taxon>
        <taxon>Cirripedia</taxon>
        <taxon>Thoracica</taxon>
        <taxon>Thoracicalcarea</taxon>
        <taxon>Balanomorpha</taxon>
        <taxon>Balanoidea</taxon>
        <taxon>Balanidae</taxon>
        <taxon>Amphibalaninae</taxon>
        <taxon>Amphibalanus</taxon>
    </lineage>
</organism>
<feature type="compositionally biased region" description="Basic and acidic residues" evidence="1">
    <location>
        <begin position="241"/>
        <end position="266"/>
    </location>
</feature>
<feature type="compositionally biased region" description="Basic and acidic residues" evidence="1">
    <location>
        <begin position="1134"/>
        <end position="1143"/>
    </location>
</feature>